<dbReference type="EMBL" id="JAVRDO010000002">
    <property type="protein sequence ID" value="MDX9686188.1"/>
    <property type="molecule type" value="Genomic_DNA"/>
</dbReference>
<comment type="similarity">
    <text evidence="1">Belongs to the peptidase C56 family.</text>
</comment>
<gene>
    <name evidence="3" type="ORF">RED13_000572</name>
</gene>
<dbReference type="InterPro" id="IPR006286">
    <property type="entry name" value="C56_PfpI-like"/>
</dbReference>
<dbReference type="InterPro" id="IPR002818">
    <property type="entry name" value="DJ-1/PfpI"/>
</dbReference>
<comment type="caution">
    <text evidence="3">The sequence shown here is derived from an EMBL/GenBank/DDBJ whole genome shotgun (WGS) entry which is preliminary data.</text>
</comment>
<evidence type="ECO:0000313" key="3">
    <source>
        <dbReference type="EMBL" id="MDX9686188.1"/>
    </source>
</evidence>
<reference evidence="4" key="1">
    <citation type="submission" date="2023-07" db="EMBL/GenBank/DDBJ databases">
        <authorList>
            <person name="de Witt J."/>
        </authorList>
    </citation>
    <scope>NUCLEOTIDE SEQUENCE [LARGE SCALE GENOMIC DNA]</scope>
    <source>
        <strain evidence="4">FZJ</strain>
    </source>
</reference>
<proteinExistence type="inferred from homology"/>
<dbReference type="NCBIfam" id="TIGR01382">
    <property type="entry name" value="PfpI"/>
    <property type="match status" value="1"/>
</dbReference>
<evidence type="ECO:0000313" key="4">
    <source>
        <dbReference type="Proteomes" id="UP001281217"/>
    </source>
</evidence>
<evidence type="ECO:0000256" key="1">
    <source>
        <dbReference type="ARBA" id="ARBA00008542"/>
    </source>
</evidence>
<dbReference type="CDD" id="cd03134">
    <property type="entry name" value="GATase1_PfpI_like"/>
    <property type="match status" value="1"/>
</dbReference>
<protein>
    <submittedName>
        <fullName evidence="3">Type 1 glutamine amidotransferase</fullName>
    </submittedName>
</protein>
<dbReference type="Gene3D" id="3.40.50.880">
    <property type="match status" value="1"/>
</dbReference>
<dbReference type="Pfam" id="PF01965">
    <property type="entry name" value="DJ-1_PfpI"/>
    <property type="match status" value="1"/>
</dbReference>
<dbReference type="Proteomes" id="UP001281217">
    <property type="component" value="Unassembled WGS sequence"/>
</dbReference>
<dbReference type="SUPFAM" id="SSF52317">
    <property type="entry name" value="Class I glutamine amidotransferase-like"/>
    <property type="match status" value="1"/>
</dbReference>
<sequence>MTQALRGKRVAILATEGFEQVELTGPREALEKAGAQADIVSAESGTIRGWNHIEPADEFTVDHTFDSIRMDDYDAVLLPGGVVNSDTIRTNELAQELVRDAARANKPIAVICHGGWLLISAGLVQGKKITSWPSLVDDLKNAGAHWVDQEVVVDGQLISSRKPDDIPAFSQALVEQLARAG</sequence>
<keyword evidence="4" id="KW-1185">Reference proteome</keyword>
<feature type="domain" description="DJ-1/PfpI" evidence="2">
    <location>
        <begin position="8"/>
        <end position="176"/>
    </location>
</feature>
<dbReference type="PROSITE" id="PS51276">
    <property type="entry name" value="PEPTIDASE_C56_PFPI"/>
    <property type="match status" value="1"/>
</dbReference>
<dbReference type="RefSeq" id="WP_273123741.1">
    <property type="nucleotide sequence ID" value="NZ_JAVRDO010000002.1"/>
</dbReference>
<organism evidence="3 4">
    <name type="scientific">Halopseudomonas formosensis</name>
    <dbReference type="NCBI Taxonomy" id="1002526"/>
    <lineage>
        <taxon>Bacteria</taxon>
        <taxon>Pseudomonadati</taxon>
        <taxon>Pseudomonadota</taxon>
        <taxon>Gammaproteobacteria</taxon>
        <taxon>Pseudomonadales</taxon>
        <taxon>Pseudomonadaceae</taxon>
        <taxon>Halopseudomonas</taxon>
    </lineage>
</organism>
<name>A0ABU5BTU1_9GAMM</name>
<accession>A0ABU5BTU1</accession>
<keyword evidence="3" id="KW-0315">Glutamine amidotransferase</keyword>
<evidence type="ECO:0000259" key="2">
    <source>
        <dbReference type="Pfam" id="PF01965"/>
    </source>
</evidence>
<dbReference type="InterPro" id="IPR029062">
    <property type="entry name" value="Class_I_gatase-like"/>
</dbReference>
<dbReference type="PANTHER" id="PTHR42733:SF12">
    <property type="entry name" value="PROTEINASE"/>
    <property type="match status" value="1"/>
</dbReference>
<dbReference type="PANTHER" id="PTHR42733">
    <property type="entry name" value="DJ-1 PROTEIN"/>
    <property type="match status" value="1"/>
</dbReference>